<dbReference type="RefSeq" id="WP_023273168.1">
    <property type="nucleotide sequence ID" value="NZ_KI530723.1"/>
</dbReference>
<dbReference type="STRING" id="1392540.P256_01548"/>
<dbReference type="eggNOG" id="COG0639">
    <property type="taxonomic scope" value="Bacteria"/>
</dbReference>
<keyword evidence="2" id="KW-1185">Reference proteome</keyword>
<accession>V2UTR5</accession>
<reference evidence="1 2" key="1">
    <citation type="submission" date="2013-10" db="EMBL/GenBank/DDBJ databases">
        <title>The Genome Sequence of Acinetobacter nectaris CIP 110549.</title>
        <authorList>
            <consortium name="The Broad Institute Genomics Platform"/>
            <consortium name="The Broad Institute Genome Sequencing Center for Infectious Disease"/>
            <person name="Cerqueira G."/>
            <person name="Feldgarden M."/>
            <person name="Courvalin P."/>
            <person name="Grillot-Courvalin C."/>
            <person name="Clermont D."/>
            <person name="Rocha E."/>
            <person name="Yoon E.-J."/>
            <person name="Nemec A."/>
            <person name="Young S.K."/>
            <person name="Zeng Q."/>
            <person name="Gargeya S."/>
            <person name="Fitzgerald M."/>
            <person name="Abouelleil A."/>
            <person name="Alvarado L."/>
            <person name="Berlin A.M."/>
            <person name="Chapman S.B."/>
            <person name="Gainer-Dewar J."/>
            <person name="Goldberg J."/>
            <person name="Gnerre S."/>
            <person name="Griggs A."/>
            <person name="Gujja S."/>
            <person name="Hansen M."/>
            <person name="Howarth C."/>
            <person name="Imamovic A."/>
            <person name="Ireland A."/>
            <person name="Larimer J."/>
            <person name="McCowan C."/>
            <person name="Murphy C."/>
            <person name="Pearson M."/>
            <person name="Poon T.W."/>
            <person name="Priest M."/>
            <person name="Roberts A."/>
            <person name="Saif S."/>
            <person name="Shea T."/>
            <person name="Sykes S."/>
            <person name="Wortman J."/>
            <person name="Nusbaum C."/>
            <person name="Birren B."/>
        </authorList>
    </citation>
    <scope>NUCLEOTIDE SEQUENCE [LARGE SCALE GENOMIC DNA]</scope>
    <source>
        <strain evidence="1 2">CIP 110549</strain>
    </source>
</reference>
<dbReference type="AlphaFoldDB" id="V2UTR5"/>
<gene>
    <name evidence="1" type="ORF">P256_01548</name>
</gene>
<proteinExistence type="predicted"/>
<evidence type="ECO:0000313" key="2">
    <source>
        <dbReference type="Proteomes" id="UP000023785"/>
    </source>
</evidence>
<comment type="caution">
    <text evidence="1">The sequence shown here is derived from an EMBL/GenBank/DDBJ whole genome shotgun (WGS) entry which is preliminary data.</text>
</comment>
<dbReference type="EMBL" id="AYER01000006">
    <property type="protein sequence ID" value="ESK38729.1"/>
    <property type="molecule type" value="Genomic_DNA"/>
</dbReference>
<organism evidence="1 2">
    <name type="scientific">Acinetobacter nectaris CIP 110549</name>
    <dbReference type="NCBI Taxonomy" id="1392540"/>
    <lineage>
        <taxon>Bacteria</taxon>
        <taxon>Pseudomonadati</taxon>
        <taxon>Pseudomonadota</taxon>
        <taxon>Gammaproteobacteria</taxon>
        <taxon>Moraxellales</taxon>
        <taxon>Moraxellaceae</taxon>
        <taxon>Acinetobacter</taxon>
    </lineage>
</organism>
<sequence>MKSLFVIVYFDYQNKIQDELIDTGIDTLSNIEEKNHSLHNEHASIPLLKNLALKKMSEQMGNPIRVITSGVENITDYPFFAGGSWRMVDRIAWWDNYDDHIPVVIGHYWRKFNNQTDGLFFQIQPNHWFGKRKNVFCIDFSVGRRYVDRIEKKEFVDLLCAIRFPENI</sequence>
<name>V2UTR5_9GAMM</name>
<dbReference type="Proteomes" id="UP000023785">
    <property type="component" value="Unassembled WGS sequence"/>
</dbReference>
<evidence type="ECO:0000313" key="1">
    <source>
        <dbReference type="EMBL" id="ESK38729.1"/>
    </source>
</evidence>
<protein>
    <submittedName>
        <fullName evidence="1">Uncharacterized protein</fullName>
    </submittedName>
</protein>
<dbReference type="HOGENOM" id="CLU_1583043_0_0_6"/>
<dbReference type="PATRIC" id="fig|1392540.3.peg.1498"/>